<proteinExistence type="inferred from homology"/>
<dbReference type="RefSeq" id="WP_082214420.1">
    <property type="nucleotide sequence ID" value="NZ_FUZA01000002.1"/>
</dbReference>
<evidence type="ECO:0000256" key="5">
    <source>
        <dbReference type="ARBA" id="ARBA00023237"/>
    </source>
</evidence>
<evidence type="ECO:0000259" key="7">
    <source>
        <dbReference type="Pfam" id="PF14322"/>
    </source>
</evidence>
<evidence type="ECO:0000313" key="8">
    <source>
        <dbReference type="EMBL" id="SKB74863.1"/>
    </source>
</evidence>
<evidence type="ECO:0000256" key="3">
    <source>
        <dbReference type="ARBA" id="ARBA00022729"/>
    </source>
</evidence>
<dbReference type="EMBL" id="FUZA01000002">
    <property type="protein sequence ID" value="SKB74863.1"/>
    <property type="molecule type" value="Genomic_DNA"/>
</dbReference>
<dbReference type="SUPFAM" id="SSF48452">
    <property type="entry name" value="TPR-like"/>
    <property type="match status" value="1"/>
</dbReference>
<name>A0A1T5DU01_9BACT</name>
<keyword evidence="4" id="KW-0472">Membrane</keyword>
<dbReference type="STRING" id="651661.SAMN05660293_01883"/>
<dbReference type="Gene3D" id="1.25.40.390">
    <property type="match status" value="1"/>
</dbReference>
<evidence type="ECO:0000259" key="6">
    <source>
        <dbReference type="Pfam" id="PF07980"/>
    </source>
</evidence>
<dbReference type="OrthoDB" id="636214at2"/>
<evidence type="ECO:0000313" key="9">
    <source>
        <dbReference type="Proteomes" id="UP000190897"/>
    </source>
</evidence>
<protein>
    <submittedName>
        <fullName evidence="8">Starch-binding associating with outer membrane</fullName>
    </submittedName>
</protein>
<comment type="similarity">
    <text evidence="2">Belongs to the SusD family.</text>
</comment>
<evidence type="ECO:0000256" key="2">
    <source>
        <dbReference type="ARBA" id="ARBA00006275"/>
    </source>
</evidence>
<feature type="domain" description="RagB/SusD" evidence="6">
    <location>
        <begin position="339"/>
        <end position="474"/>
    </location>
</feature>
<keyword evidence="5" id="KW-0998">Cell outer membrane</keyword>
<organism evidence="8 9">
    <name type="scientific">Dyadobacter psychrophilus</name>
    <dbReference type="NCBI Taxonomy" id="651661"/>
    <lineage>
        <taxon>Bacteria</taxon>
        <taxon>Pseudomonadati</taxon>
        <taxon>Bacteroidota</taxon>
        <taxon>Cytophagia</taxon>
        <taxon>Cytophagales</taxon>
        <taxon>Spirosomataceae</taxon>
        <taxon>Dyadobacter</taxon>
    </lineage>
</organism>
<keyword evidence="9" id="KW-1185">Reference proteome</keyword>
<dbReference type="InterPro" id="IPR033985">
    <property type="entry name" value="SusD-like_N"/>
</dbReference>
<accession>A0A1T5DU01</accession>
<dbReference type="Pfam" id="PF14322">
    <property type="entry name" value="SusD-like_3"/>
    <property type="match status" value="1"/>
</dbReference>
<dbReference type="Proteomes" id="UP000190897">
    <property type="component" value="Unassembled WGS sequence"/>
</dbReference>
<dbReference type="InterPro" id="IPR011990">
    <property type="entry name" value="TPR-like_helical_dom_sf"/>
</dbReference>
<gene>
    <name evidence="8" type="ORF">SAMN05660293_01883</name>
</gene>
<reference evidence="9" key="1">
    <citation type="submission" date="2017-02" db="EMBL/GenBank/DDBJ databases">
        <authorList>
            <person name="Varghese N."/>
            <person name="Submissions S."/>
        </authorList>
    </citation>
    <scope>NUCLEOTIDE SEQUENCE [LARGE SCALE GENOMIC DNA]</scope>
    <source>
        <strain evidence="9">DSM 22270</strain>
    </source>
</reference>
<keyword evidence="3" id="KW-0732">Signal</keyword>
<dbReference type="Pfam" id="PF07980">
    <property type="entry name" value="SusD_RagB"/>
    <property type="match status" value="1"/>
</dbReference>
<dbReference type="PROSITE" id="PS51257">
    <property type="entry name" value="PROKAR_LIPOPROTEIN"/>
    <property type="match status" value="1"/>
</dbReference>
<comment type="subcellular location">
    <subcellularLocation>
        <location evidence="1">Cell outer membrane</location>
    </subcellularLocation>
</comment>
<sequence length="475" mass="52707">MKKILYIFLSVFALTSCTDLNENPASLITTEQFYKTESDALSAVTSVYNAALNNGGLTMYNRLFHLAFEIMSDDAIAGLRVTNADVRSISVLSHSTTNDRVDELWRESYVAINRANIAIERIPQIEMDATLRTRLVNETKFLRGLLYFNLVRLWGDVPLILTETNSLDKEGIQVSRTPKEEVYQQIIKDLTDAEALPASFSGGDAGRATGGAAKSILAKVYLTRQEWAKAAAKSLEVINGPYGYDLFENFADVFNVATKNGKEHIFSVQCKSNVNGQGNRLASSATPVGIPGVASAGTDEPHASAYDLYSATDKRRDVTFFTSLVSPTTSKEITFPPRFFKYFDPAQIGNPTESAKNIPVIRFAEILLIHAEAVNEAGGPTAEAYASINKVRMRAGLTALAGLTKDTFREAVYLERRLELMFEFQRWFDLVRTKRMITALHAAGKTNAAEKHYLHPIPQREIDLNPKLVQNPGWE</sequence>
<dbReference type="GO" id="GO:0009279">
    <property type="term" value="C:cell outer membrane"/>
    <property type="evidence" value="ECO:0007669"/>
    <property type="project" value="UniProtKB-SubCell"/>
</dbReference>
<evidence type="ECO:0000256" key="1">
    <source>
        <dbReference type="ARBA" id="ARBA00004442"/>
    </source>
</evidence>
<dbReference type="InterPro" id="IPR012944">
    <property type="entry name" value="SusD_RagB_dom"/>
</dbReference>
<dbReference type="CDD" id="cd08977">
    <property type="entry name" value="SusD"/>
    <property type="match status" value="1"/>
</dbReference>
<feature type="domain" description="SusD-like N-terminal" evidence="7">
    <location>
        <begin position="62"/>
        <end position="222"/>
    </location>
</feature>
<evidence type="ECO:0000256" key="4">
    <source>
        <dbReference type="ARBA" id="ARBA00023136"/>
    </source>
</evidence>
<dbReference type="AlphaFoldDB" id="A0A1T5DU01"/>